<feature type="transmembrane region" description="Helical" evidence="2">
    <location>
        <begin position="32"/>
        <end position="49"/>
    </location>
</feature>
<feature type="transmembrane region" description="Helical" evidence="2">
    <location>
        <begin position="210"/>
        <end position="227"/>
    </location>
</feature>
<keyword evidence="2" id="KW-1133">Transmembrane helix</keyword>
<dbReference type="AlphaFoldDB" id="A0A268NW39"/>
<protein>
    <recommendedName>
        <fullName evidence="5">Type II secretion system protein GspF domain-containing protein</fullName>
    </recommendedName>
</protein>
<feature type="transmembrane region" description="Helical" evidence="2">
    <location>
        <begin position="239"/>
        <end position="263"/>
    </location>
</feature>
<reference evidence="3 4" key="1">
    <citation type="submission" date="2017-07" db="EMBL/GenBank/DDBJ databases">
        <title>Isolation and whole genome analysis of endospore-forming bacteria from heroin.</title>
        <authorList>
            <person name="Kalinowski J."/>
            <person name="Ahrens B."/>
            <person name="Al-Dilaimi A."/>
            <person name="Winkler A."/>
            <person name="Wibberg D."/>
            <person name="Schleenbecker U."/>
            <person name="Ruckert C."/>
            <person name="Wolfel R."/>
            <person name="Grass G."/>
        </authorList>
    </citation>
    <scope>NUCLEOTIDE SEQUENCE [LARGE SCALE GENOMIC DNA]</scope>
    <source>
        <strain evidence="3 4">7539</strain>
    </source>
</reference>
<gene>
    <name evidence="3" type="ORF">CHH72_17105</name>
</gene>
<dbReference type="Proteomes" id="UP000216207">
    <property type="component" value="Unassembled WGS sequence"/>
</dbReference>
<dbReference type="RefSeq" id="WP_062750864.1">
    <property type="nucleotide sequence ID" value="NZ_NPCC01000031.1"/>
</dbReference>
<evidence type="ECO:0000313" key="4">
    <source>
        <dbReference type="Proteomes" id="UP000216207"/>
    </source>
</evidence>
<proteinExistence type="predicted"/>
<keyword evidence="1" id="KW-0175">Coiled coil</keyword>
<evidence type="ECO:0000256" key="2">
    <source>
        <dbReference type="SAM" id="Phobius"/>
    </source>
</evidence>
<accession>A0A268NW39</accession>
<keyword evidence="2" id="KW-0472">Membrane</keyword>
<name>A0A268NW39_SHOCL</name>
<evidence type="ECO:0000313" key="3">
    <source>
        <dbReference type="EMBL" id="PAE87684.1"/>
    </source>
</evidence>
<evidence type="ECO:0000256" key="1">
    <source>
        <dbReference type="SAM" id="Coils"/>
    </source>
</evidence>
<comment type="caution">
    <text evidence="3">The sequence shown here is derived from an EMBL/GenBank/DDBJ whole genome shotgun (WGS) entry which is preliminary data.</text>
</comment>
<organism evidence="3 4">
    <name type="scientific">Shouchella clausii</name>
    <name type="common">Alkalihalobacillus clausii</name>
    <dbReference type="NCBI Taxonomy" id="79880"/>
    <lineage>
        <taxon>Bacteria</taxon>
        <taxon>Bacillati</taxon>
        <taxon>Bacillota</taxon>
        <taxon>Bacilli</taxon>
        <taxon>Bacillales</taxon>
        <taxon>Bacillaceae</taxon>
        <taxon>Shouchella</taxon>
    </lineage>
</organism>
<evidence type="ECO:0008006" key="5">
    <source>
        <dbReference type="Google" id="ProtNLM"/>
    </source>
</evidence>
<feature type="coiled-coil region" evidence="1">
    <location>
        <begin position="162"/>
        <end position="202"/>
    </location>
</feature>
<sequence>MAIATKKKKTMNVDELRAYRVAYGGKLGVKDFRNYVGLPAGLFGAFSFLLLYNGWISAVCAIIGAIYGALVLLPKSIKKQYEFEGFNQRNKFLNNITQVLTDDNQTVLTAIRKVIQRADGEFKEDLKRFYAMLVGSDDERIRESVISLSDKYDDDVIFVQFLEQLETAMIEGKNNIDTLKDIKTYHNDIRKKQEAYEKAKSNHLRDMRQLIIITAILIIALTISFGFQTYLDAFARHPVGYISSGLYLLMLSLFFKQFVGYLFDDSVMEIRKK</sequence>
<feature type="transmembrane region" description="Helical" evidence="2">
    <location>
        <begin position="55"/>
        <end position="73"/>
    </location>
</feature>
<dbReference type="EMBL" id="NPCC01000031">
    <property type="protein sequence ID" value="PAE87684.1"/>
    <property type="molecule type" value="Genomic_DNA"/>
</dbReference>
<keyword evidence="2" id="KW-0812">Transmembrane</keyword>